<keyword evidence="5" id="KW-1185">Reference proteome</keyword>
<accession>A0A9X3EPW8</accession>
<proteinExistence type="predicted"/>
<dbReference type="Gene3D" id="1.25.40.10">
    <property type="entry name" value="Tetratricopeptide repeat domain"/>
    <property type="match status" value="1"/>
</dbReference>
<evidence type="ECO:0000259" key="3">
    <source>
        <dbReference type="Pfam" id="PF20703"/>
    </source>
</evidence>
<keyword evidence="2" id="KW-0812">Transmembrane</keyword>
<evidence type="ECO:0000256" key="2">
    <source>
        <dbReference type="SAM" id="Phobius"/>
    </source>
</evidence>
<feature type="transmembrane region" description="Helical" evidence="2">
    <location>
        <begin position="756"/>
        <end position="779"/>
    </location>
</feature>
<sequence>MATEQQLALVDALERHKLLVCVGPLVPMAAGLPGLRDLIERCRLRLVELGHHEPDLSGSFADALEHAERLIGSAPFTSLVRAAWEPVVPVPVPASAQALVGLSTGLNALVTTNLDRLLERAFEGRWHTIEEFTPDLAKRTRVIFKVRGTVGQSTTWRLTARQQANDHLADAPRRHALAALLRNHVVLFVGFAPDDEALSELLDVRGHPVADERRRATETSHPDVALVPAATLRERAALGARGVEVVPLAGEYDAAAAAYLQTLADELGRRTHRPVPTVAAEVDAAEPDEENPYPGLQPFTARNRRYFFGREEDLSRVVAQLGQTGRTSHSWLLVDGPSGVGKSSLLQAGLLPALEQGELQILAVPRAWRTVTLRPGPAPVVELANQFHRALIGDGLCDLTASALGAAVQHRAAALVEFVAACLPASDGLVLLVDQLEEALLVPDAGAREGFAAALAELLMRSPRPLLLITALRSDFLGDLPRLPALYERITSTSPPARYTLATLRSAQLAAAIEHPARKARAELEPGLAARVLADAGNIERGGGEDATPETALPLVAAVMTSLYDQRAGRHLTHAQYEALGGVAGALTGRADEALVPLRSRVAEAELWTFFRQFVAADSQGRMTRRSVPRTDALTPLGGGLAAENLLAHLTGSARSMRLIIVRAEGDGRRVDLAHDALLRNWKWLRDHIDRDRVEVLRESELAQAAARWDRLGRPRDGLPSGAEAKYFLRASTVAGSLPRAYQDALRAHMRRRRRAGLAVIAVLASGVLTLAGVSVYAWKQRGETLAKTQLAEEWLDAANSISLEERGSMEESAGNLAAARGHFERSVKARELLAAADPTGAQAQRALSIALERLGNLEVQAGNLVAARGYFERSVKAREVLATTDPTSNRVQSDLSESLERLGDVEVQAGNLIAARGLFERSVKAREMQAADLTGIQDQFEFQWALGGLSISLLKLGEVEVQAGNLVAARGHFDRSLKIAEAVAAADPILGQSAAQRDLSVALERLGNLEVQVETWPPLAVTSTAPSRSAMRWPPPTRPAPRRSATSSSLWISSGTWKCRRATSLPPVATSTVSSRSPKRWLPPTRPAPSPNATSPLPWRGLGTWRYRRATSPPLAATSTALSRSAKRWPSPTRPAPRPSATSPSL</sequence>
<gene>
    <name evidence="4" type="ORF">OV079_16170</name>
</gene>
<feature type="region of interest" description="Disordered" evidence="1">
    <location>
        <begin position="1027"/>
        <end position="1048"/>
    </location>
</feature>
<evidence type="ECO:0000313" key="5">
    <source>
        <dbReference type="Proteomes" id="UP001150924"/>
    </source>
</evidence>
<dbReference type="RefSeq" id="WP_267769598.1">
    <property type="nucleotide sequence ID" value="NZ_JAPNKE010000002.1"/>
</dbReference>
<dbReference type="Pfam" id="PF20703">
    <property type="entry name" value="nSTAND1"/>
    <property type="match status" value="1"/>
</dbReference>
<keyword evidence="2" id="KW-0472">Membrane</keyword>
<dbReference type="EMBL" id="JAPNKE010000002">
    <property type="protein sequence ID" value="MCY1007065.1"/>
    <property type="molecule type" value="Genomic_DNA"/>
</dbReference>
<protein>
    <submittedName>
        <fullName evidence="4">SIR2 family protein</fullName>
    </submittedName>
</protein>
<keyword evidence="2" id="KW-1133">Transmembrane helix</keyword>
<evidence type="ECO:0000256" key="1">
    <source>
        <dbReference type="SAM" id="MobiDB-lite"/>
    </source>
</evidence>
<evidence type="ECO:0000313" key="4">
    <source>
        <dbReference type="EMBL" id="MCY1007065.1"/>
    </source>
</evidence>
<feature type="domain" description="Novel STAND NTPase 1" evidence="3">
    <location>
        <begin position="292"/>
        <end position="716"/>
    </location>
</feature>
<dbReference type="Proteomes" id="UP001150924">
    <property type="component" value="Unassembled WGS sequence"/>
</dbReference>
<dbReference type="InterPro" id="IPR011990">
    <property type="entry name" value="TPR-like_helical_dom_sf"/>
</dbReference>
<dbReference type="InterPro" id="IPR027417">
    <property type="entry name" value="P-loop_NTPase"/>
</dbReference>
<dbReference type="Pfam" id="PF13289">
    <property type="entry name" value="SIR2_2"/>
    <property type="match status" value="1"/>
</dbReference>
<feature type="compositionally biased region" description="Low complexity" evidence="1">
    <location>
        <begin position="1111"/>
        <end position="1125"/>
    </location>
</feature>
<name>A0A9X3EPW8_9BACT</name>
<organism evidence="4 5">
    <name type="scientific">Nannocystis pusilla</name>
    <dbReference type="NCBI Taxonomy" id="889268"/>
    <lineage>
        <taxon>Bacteria</taxon>
        <taxon>Pseudomonadati</taxon>
        <taxon>Myxococcota</taxon>
        <taxon>Polyangia</taxon>
        <taxon>Nannocystales</taxon>
        <taxon>Nannocystaceae</taxon>
        <taxon>Nannocystis</taxon>
    </lineage>
</organism>
<dbReference type="SUPFAM" id="SSF52540">
    <property type="entry name" value="P-loop containing nucleoside triphosphate hydrolases"/>
    <property type="match status" value="1"/>
</dbReference>
<dbReference type="InterPro" id="IPR049052">
    <property type="entry name" value="nSTAND1"/>
</dbReference>
<reference evidence="4" key="1">
    <citation type="submission" date="2022-11" db="EMBL/GenBank/DDBJ databases">
        <title>Minimal conservation of predation-associated metabolite biosynthetic gene clusters underscores biosynthetic potential of Myxococcota including descriptions for ten novel species: Archangium lansinium sp. nov., Myxococcus landrumus sp. nov., Nannocystis bai.</title>
        <authorList>
            <person name="Ahearne A."/>
            <person name="Stevens C."/>
            <person name="Phillips K."/>
        </authorList>
    </citation>
    <scope>NUCLEOTIDE SEQUENCE</scope>
    <source>
        <strain evidence="4">Na p29</strain>
    </source>
</reference>
<dbReference type="AlphaFoldDB" id="A0A9X3EPW8"/>
<feature type="region of interest" description="Disordered" evidence="1">
    <location>
        <begin position="1064"/>
        <end position="1147"/>
    </location>
</feature>
<comment type="caution">
    <text evidence="4">The sequence shown here is derived from an EMBL/GenBank/DDBJ whole genome shotgun (WGS) entry which is preliminary data.</text>
</comment>